<reference evidence="1" key="1">
    <citation type="submission" date="2013-07" db="EMBL/GenBank/DDBJ databases">
        <title>The genome of an arbuscular mycorrhizal fungus provides insights into the evolution of the oldest plant symbiosis.</title>
        <authorList>
            <consortium name="DOE Joint Genome Institute"/>
            <person name="Tisserant E."/>
            <person name="Malbreil M."/>
            <person name="Kuo A."/>
            <person name="Kohler A."/>
            <person name="Symeonidi A."/>
            <person name="Balestrini R."/>
            <person name="Charron P."/>
            <person name="Duensing N."/>
            <person name="Frei-dit-Frey N."/>
            <person name="Gianinazzi-Pearson V."/>
            <person name="Gilbert B."/>
            <person name="Handa Y."/>
            <person name="Hijri M."/>
            <person name="Kaul R."/>
            <person name="Kawaguchi M."/>
            <person name="Krajinski F."/>
            <person name="Lammers P."/>
            <person name="Lapierre D."/>
            <person name="Masclaux F.G."/>
            <person name="Murat C."/>
            <person name="Morin E."/>
            <person name="Ndikumana S."/>
            <person name="Pagni M."/>
            <person name="Petitpierre D."/>
            <person name="Requena N."/>
            <person name="Rosikiewicz P."/>
            <person name="Riley R."/>
            <person name="Saito K."/>
            <person name="San Clemente H."/>
            <person name="Shapiro H."/>
            <person name="van Tuinen D."/>
            <person name="Becard G."/>
            <person name="Bonfante P."/>
            <person name="Paszkowski U."/>
            <person name="Shachar-Hill Y."/>
            <person name="Young J.P."/>
            <person name="Sanders I.R."/>
            <person name="Henrissat B."/>
            <person name="Rensing S.A."/>
            <person name="Grigoriev I.V."/>
            <person name="Corradi N."/>
            <person name="Roux C."/>
            <person name="Martin F."/>
        </authorList>
    </citation>
    <scope>NUCLEOTIDE SEQUENCE</scope>
    <source>
        <strain evidence="1">DAOM 197198</strain>
    </source>
</reference>
<evidence type="ECO:0000313" key="1">
    <source>
        <dbReference type="EMBL" id="ESA04063.1"/>
    </source>
</evidence>
<name>U9TCN4_RHIID</name>
<dbReference type="AlphaFoldDB" id="U9TCN4"/>
<protein>
    <submittedName>
        <fullName evidence="1">Uncharacterized protein</fullName>
    </submittedName>
</protein>
<accession>U9TCN4</accession>
<dbReference type="EMBL" id="KI294608">
    <property type="protein sequence ID" value="ESA04063.1"/>
    <property type="molecule type" value="Genomic_DNA"/>
</dbReference>
<sequence length="65" mass="6945">MTLGHLPTLVSGTLSHDITVLKTVTQIIYVDMNQQPLGRLLLVAVGDPVNENQLDAFGCAVATIK</sequence>
<dbReference type="HOGENOM" id="CLU_2850841_0_0_1"/>
<proteinExistence type="predicted"/>
<organism evidence="1">
    <name type="scientific">Rhizophagus irregularis (strain DAOM 181602 / DAOM 197198 / MUCL 43194)</name>
    <name type="common">Arbuscular mycorrhizal fungus</name>
    <name type="synonym">Glomus intraradices</name>
    <dbReference type="NCBI Taxonomy" id="747089"/>
    <lineage>
        <taxon>Eukaryota</taxon>
        <taxon>Fungi</taxon>
        <taxon>Fungi incertae sedis</taxon>
        <taxon>Mucoromycota</taxon>
        <taxon>Glomeromycotina</taxon>
        <taxon>Glomeromycetes</taxon>
        <taxon>Glomerales</taxon>
        <taxon>Glomeraceae</taxon>
        <taxon>Rhizophagus</taxon>
    </lineage>
</organism>
<gene>
    <name evidence="1" type="ORF">GLOINDRAFT_4957</name>
</gene>